<evidence type="ECO:0000313" key="5">
    <source>
        <dbReference type="EMBL" id="BFO76522.1"/>
    </source>
</evidence>
<organism evidence="5">
    <name type="scientific">Prevotella sp. GTC17259</name>
    <dbReference type="NCBI Taxonomy" id="3236795"/>
    <lineage>
        <taxon>Bacteria</taxon>
        <taxon>Pseudomonadati</taxon>
        <taxon>Bacteroidota</taxon>
        <taxon>Bacteroidia</taxon>
        <taxon>Bacteroidales</taxon>
        <taxon>Prevotellaceae</taxon>
        <taxon>Prevotella</taxon>
    </lineage>
</organism>
<keyword evidence="3" id="KW-0663">Pyridoxal phosphate</keyword>
<sequence>MISFECDYNNGAHPQVLQHLIETNGRQSLTYGFDEWSEQARQSIREACDAPNADVFFLAGGTQTNMTVIDALLPAYGAAIAVKSGHISIHEAGAVEFTGHKVIELPAHDGKMQATDLKEYMEWFENDESRDHLAQPGLVYISFPTELGTVYTAAELDSIRQVCCQYGLKLFVDGARLGYGLMSEGCDVSLPFIAAHCDAFYIGGTKVGALCGEAVVFPQGAPRQFFTVVKQHGALAAKGRLMGLQFDALFTDNLYLRISRHAIDMAMKMRRLFSERGYRFFIDSPTNQQFFVIPNERVAELEKHVLFTHWEPAGTDAFVCRFVTSWATTDDDLKVLEALL</sequence>
<dbReference type="InterPro" id="IPR015422">
    <property type="entry name" value="PyrdxlP-dep_Trfase_small"/>
</dbReference>
<dbReference type="Gene3D" id="3.40.640.10">
    <property type="entry name" value="Type I PLP-dependent aspartate aminotransferase-like (Major domain)"/>
    <property type="match status" value="1"/>
</dbReference>
<name>A0AB33JEB0_9BACT</name>
<evidence type="ECO:0000256" key="1">
    <source>
        <dbReference type="ARBA" id="ARBA00001933"/>
    </source>
</evidence>
<dbReference type="InterPro" id="IPR015424">
    <property type="entry name" value="PyrdxlP-dep_Trfase"/>
</dbReference>
<dbReference type="EMBL" id="AP035787">
    <property type="protein sequence ID" value="BFO76522.1"/>
    <property type="molecule type" value="Genomic_DNA"/>
</dbReference>
<feature type="domain" description="Aromatic amino acid beta-eliminating lyase/threonine aldolase" evidence="4">
    <location>
        <begin position="30"/>
        <end position="217"/>
    </location>
</feature>
<dbReference type="InterPro" id="IPR015421">
    <property type="entry name" value="PyrdxlP-dep_Trfase_major"/>
</dbReference>
<dbReference type="Gene3D" id="3.90.1150.10">
    <property type="entry name" value="Aspartate Aminotransferase, domain 1"/>
    <property type="match status" value="1"/>
</dbReference>
<comment type="similarity">
    <text evidence="2">Belongs to the threonine aldolase family.</text>
</comment>
<proteinExistence type="inferred from homology"/>
<evidence type="ECO:0000259" key="4">
    <source>
        <dbReference type="Pfam" id="PF01212"/>
    </source>
</evidence>
<dbReference type="Pfam" id="PF01212">
    <property type="entry name" value="Beta_elim_lyase"/>
    <property type="match status" value="1"/>
</dbReference>
<dbReference type="InterPro" id="IPR001597">
    <property type="entry name" value="ArAA_b-elim_lyase/Thr_aldolase"/>
</dbReference>
<dbReference type="SUPFAM" id="SSF53383">
    <property type="entry name" value="PLP-dependent transferases"/>
    <property type="match status" value="1"/>
</dbReference>
<evidence type="ECO:0000256" key="2">
    <source>
        <dbReference type="ARBA" id="ARBA00006966"/>
    </source>
</evidence>
<protein>
    <submittedName>
        <fullName evidence="5">Low specificity L-threonine aldolase</fullName>
    </submittedName>
</protein>
<evidence type="ECO:0000256" key="3">
    <source>
        <dbReference type="ARBA" id="ARBA00022898"/>
    </source>
</evidence>
<dbReference type="GO" id="GO:0006520">
    <property type="term" value="P:amino acid metabolic process"/>
    <property type="evidence" value="ECO:0007669"/>
    <property type="project" value="InterPro"/>
</dbReference>
<dbReference type="GO" id="GO:0016829">
    <property type="term" value="F:lyase activity"/>
    <property type="evidence" value="ECO:0007669"/>
    <property type="project" value="InterPro"/>
</dbReference>
<dbReference type="AlphaFoldDB" id="A0AB33JEB0"/>
<accession>A0AB33JEB0</accession>
<dbReference type="PANTHER" id="PTHR48097:SF5">
    <property type="entry name" value="LOW SPECIFICITY L-THREONINE ALDOLASE"/>
    <property type="match status" value="1"/>
</dbReference>
<reference evidence="5" key="1">
    <citation type="submission" date="2024-07" db="EMBL/GenBank/DDBJ databases">
        <title>Complete genome sequence of Prevotella sp. YM-2024 GTC17259.</title>
        <authorList>
            <person name="Hayashi M."/>
            <person name="Muto Y."/>
            <person name="Tanaka K."/>
            <person name="Niwa H."/>
        </authorList>
    </citation>
    <scope>NUCLEOTIDE SEQUENCE</scope>
    <source>
        <strain evidence="5">GTC17259</strain>
    </source>
</reference>
<comment type="cofactor">
    <cofactor evidence="1">
        <name>pyridoxal 5'-phosphate</name>
        <dbReference type="ChEBI" id="CHEBI:597326"/>
    </cofactor>
</comment>
<gene>
    <name evidence="5" type="ORF">GTC17259_15720</name>
</gene>
<dbReference type="PANTHER" id="PTHR48097">
    <property type="entry name" value="L-THREONINE ALDOLASE-RELATED"/>
    <property type="match status" value="1"/>
</dbReference>